<feature type="domain" description="Cation-transporting P-type ATPase N-terminal" evidence="13">
    <location>
        <begin position="3"/>
        <end position="77"/>
    </location>
</feature>
<dbReference type="InterPro" id="IPR001757">
    <property type="entry name" value="P_typ_ATPase"/>
</dbReference>
<feature type="transmembrane region" description="Helical" evidence="12">
    <location>
        <begin position="275"/>
        <end position="295"/>
    </location>
</feature>
<feature type="transmembrane region" description="Helical" evidence="12">
    <location>
        <begin position="57"/>
        <end position="76"/>
    </location>
</feature>
<feature type="transmembrane region" description="Helical" evidence="12">
    <location>
        <begin position="790"/>
        <end position="807"/>
    </location>
</feature>
<keyword evidence="9" id="KW-1278">Translocase</keyword>
<keyword evidence="10 12" id="KW-1133">Transmembrane helix</keyword>
<dbReference type="Gene3D" id="3.40.1110.10">
    <property type="entry name" value="Calcium-transporting ATPase, cytoplasmic domain N"/>
    <property type="match status" value="1"/>
</dbReference>
<evidence type="ECO:0000256" key="3">
    <source>
        <dbReference type="ARBA" id="ARBA00022475"/>
    </source>
</evidence>
<dbReference type="Gene3D" id="2.70.150.10">
    <property type="entry name" value="Calcium-transporting ATPase, cytoplasmic transduction domain A"/>
    <property type="match status" value="1"/>
</dbReference>
<dbReference type="EMBL" id="QXDF01000001">
    <property type="protein sequence ID" value="RIA55062.1"/>
    <property type="molecule type" value="Genomic_DNA"/>
</dbReference>
<dbReference type="FunFam" id="3.40.50.1000:FF:000028">
    <property type="entry name" value="Calcium-transporting P-type ATPase, putative"/>
    <property type="match status" value="1"/>
</dbReference>
<evidence type="ECO:0000256" key="9">
    <source>
        <dbReference type="ARBA" id="ARBA00022967"/>
    </source>
</evidence>
<protein>
    <submittedName>
        <fullName evidence="14">Ca2+-transporting ATPase</fullName>
    </submittedName>
</protein>
<dbReference type="InterPro" id="IPR008250">
    <property type="entry name" value="ATPase_P-typ_transduc_dom_A_sf"/>
</dbReference>
<dbReference type="GO" id="GO:1902600">
    <property type="term" value="P:proton transmembrane transport"/>
    <property type="evidence" value="ECO:0007669"/>
    <property type="project" value="TreeGrafter"/>
</dbReference>
<dbReference type="GO" id="GO:0036376">
    <property type="term" value="P:sodium ion export across plasma membrane"/>
    <property type="evidence" value="ECO:0007669"/>
    <property type="project" value="TreeGrafter"/>
</dbReference>
<dbReference type="Gene3D" id="1.20.1110.10">
    <property type="entry name" value="Calcium-transporting ATPase, transmembrane domain"/>
    <property type="match status" value="1"/>
</dbReference>
<dbReference type="InterPro" id="IPR018303">
    <property type="entry name" value="ATPase_P-typ_P_site"/>
</dbReference>
<dbReference type="NCBIfam" id="TIGR01494">
    <property type="entry name" value="ATPase_P-type"/>
    <property type="match status" value="3"/>
</dbReference>
<feature type="transmembrane region" description="Helical" evidence="12">
    <location>
        <begin position="720"/>
        <end position="739"/>
    </location>
</feature>
<dbReference type="SMART" id="SM00831">
    <property type="entry name" value="Cation_ATPase_N"/>
    <property type="match status" value="1"/>
</dbReference>
<keyword evidence="11 12" id="KW-0472">Membrane</keyword>
<evidence type="ECO:0000256" key="8">
    <source>
        <dbReference type="ARBA" id="ARBA00022842"/>
    </source>
</evidence>
<dbReference type="InterPro" id="IPR023298">
    <property type="entry name" value="ATPase_P-typ_TM_dom_sf"/>
</dbReference>
<dbReference type="Gene3D" id="3.40.50.1000">
    <property type="entry name" value="HAD superfamily/HAD-like"/>
    <property type="match status" value="1"/>
</dbReference>
<proteinExistence type="inferred from homology"/>
<feature type="transmembrane region" description="Helical" evidence="12">
    <location>
        <begin position="760"/>
        <end position="784"/>
    </location>
</feature>
<dbReference type="Pfam" id="PF13246">
    <property type="entry name" value="Cation_ATPase"/>
    <property type="match status" value="1"/>
</dbReference>
<dbReference type="InterPro" id="IPR004014">
    <property type="entry name" value="ATPase_P-typ_cation-transptr_N"/>
</dbReference>
<dbReference type="InterPro" id="IPR006068">
    <property type="entry name" value="ATPase_P-typ_cation-transptr_C"/>
</dbReference>
<dbReference type="PRINTS" id="PR00119">
    <property type="entry name" value="CATATPASE"/>
</dbReference>
<dbReference type="GO" id="GO:0005391">
    <property type="term" value="F:P-type sodium:potassium-exchanging transporter activity"/>
    <property type="evidence" value="ECO:0007669"/>
    <property type="project" value="TreeGrafter"/>
</dbReference>
<dbReference type="Pfam" id="PF00690">
    <property type="entry name" value="Cation_ATPase_N"/>
    <property type="match status" value="1"/>
</dbReference>
<keyword evidence="8" id="KW-0460">Magnesium</keyword>
<evidence type="ECO:0000256" key="5">
    <source>
        <dbReference type="ARBA" id="ARBA00022692"/>
    </source>
</evidence>
<feature type="transmembrane region" description="Helical" evidence="12">
    <location>
        <begin position="687"/>
        <end position="708"/>
    </location>
</feature>
<dbReference type="InterPro" id="IPR023299">
    <property type="entry name" value="ATPase_P-typ_cyto_dom_N"/>
</dbReference>
<evidence type="ECO:0000256" key="4">
    <source>
        <dbReference type="ARBA" id="ARBA00022553"/>
    </source>
</evidence>
<dbReference type="SUPFAM" id="SSF81660">
    <property type="entry name" value="Metal cation-transporting ATPase, ATP-binding domain N"/>
    <property type="match status" value="1"/>
</dbReference>
<comment type="subcellular location">
    <subcellularLocation>
        <location evidence="1">Cell membrane</location>
        <topology evidence="1">Multi-pass membrane protein</topology>
    </subcellularLocation>
</comment>
<evidence type="ECO:0000256" key="1">
    <source>
        <dbReference type="ARBA" id="ARBA00004651"/>
    </source>
</evidence>
<dbReference type="GO" id="GO:0005886">
    <property type="term" value="C:plasma membrane"/>
    <property type="evidence" value="ECO:0007669"/>
    <property type="project" value="UniProtKB-SubCell"/>
</dbReference>
<keyword evidence="5 12" id="KW-0812">Transmembrane</keyword>
<keyword evidence="15" id="KW-1185">Reference proteome</keyword>
<dbReference type="AlphaFoldDB" id="A0A397Q1L3"/>
<evidence type="ECO:0000256" key="7">
    <source>
        <dbReference type="ARBA" id="ARBA00022840"/>
    </source>
</evidence>
<evidence type="ECO:0000313" key="14">
    <source>
        <dbReference type="EMBL" id="RIA55062.1"/>
    </source>
</evidence>
<dbReference type="SUPFAM" id="SSF81653">
    <property type="entry name" value="Calcium ATPase, transduction domain A"/>
    <property type="match status" value="1"/>
</dbReference>
<dbReference type="FunFam" id="3.40.50.1000:FF:000001">
    <property type="entry name" value="Phospholipid-transporting ATPase IC"/>
    <property type="match status" value="1"/>
</dbReference>
<evidence type="ECO:0000256" key="10">
    <source>
        <dbReference type="ARBA" id="ARBA00022989"/>
    </source>
</evidence>
<keyword evidence="3" id="KW-1003">Cell membrane</keyword>
<dbReference type="SFLD" id="SFLDG00002">
    <property type="entry name" value="C1.7:_P-type_atpase_like"/>
    <property type="match status" value="1"/>
</dbReference>
<keyword evidence="7" id="KW-0067">ATP-binding</keyword>
<dbReference type="GO" id="GO:0006883">
    <property type="term" value="P:intracellular sodium ion homeostasis"/>
    <property type="evidence" value="ECO:0007669"/>
    <property type="project" value="TreeGrafter"/>
</dbReference>
<dbReference type="InterPro" id="IPR050510">
    <property type="entry name" value="Cation_transp_ATPase_P-type"/>
</dbReference>
<dbReference type="Pfam" id="PF00689">
    <property type="entry name" value="Cation_ATPase_C"/>
    <property type="match status" value="1"/>
</dbReference>
<dbReference type="SFLD" id="SFLDF00027">
    <property type="entry name" value="p-type_atpase"/>
    <property type="match status" value="1"/>
</dbReference>
<feature type="transmembrane region" description="Helical" evidence="12">
    <location>
        <begin position="82"/>
        <end position="102"/>
    </location>
</feature>
<evidence type="ECO:0000256" key="11">
    <source>
        <dbReference type="ARBA" id="ARBA00023136"/>
    </source>
</evidence>
<dbReference type="GO" id="GO:0030007">
    <property type="term" value="P:intracellular potassium ion homeostasis"/>
    <property type="evidence" value="ECO:0007669"/>
    <property type="project" value="TreeGrafter"/>
</dbReference>
<evidence type="ECO:0000313" key="15">
    <source>
        <dbReference type="Proteomes" id="UP000266273"/>
    </source>
</evidence>
<dbReference type="GO" id="GO:1990573">
    <property type="term" value="P:potassium ion import across plasma membrane"/>
    <property type="evidence" value="ECO:0007669"/>
    <property type="project" value="TreeGrafter"/>
</dbReference>
<gene>
    <name evidence="14" type="ORF">BXY53_0115</name>
</gene>
<dbReference type="PROSITE" id="PS00154">
    <property type="entry name" value="ATPASE_E1_E2"/>
    <property type="match status" value="1"/>
</dbReference>
<dbReference type="GO" id="GO:0016887">
    <property type="term" value="F:ATP hydrolysis activity"/>
    <property type="evidence" value="ECO:0007669"/>
    <property type="project" value="InterPro"/>
</dbReference>
<dbReference type="Proteomes" id="UP000266273">
    <property type="component" value="Unassembled WGS sequence"/>
</dbReference>
<feature type="transmembrane region" description="Helical" evidence="12">
    <location>
        <begin position="860"/>
        <end position="880"/>
    </location>
</feature>
<feature type="transmembrane region" description="Helical" evidence="12">
    <location>
        <begin position="828"/>
        <end position="848"/>
    </location>
</feature>
<comment type="caution">
    <text evidence="14">The sequence shown here is derived from an EMBL/GenBank/DDBJ whole genome shotgun (WGS) entry which is preliminary data.</text>
</comment>
<dbReference type="InterPro" id="IPR044492">
    <property type="entry name" value="P_typ_ATPase_HD_dom"/>
</dbReference>
<dbReference type="GO" id="GO:0005524">
    <property type="term" value="F:ATP binding"/>
    <property type="evidence" value="ECO:0007669"/>
    <property type="project" value="UniProtKB-KW"/>
</dbReference>
<dbReference type="OrthoDB" id="7762541at2"/>
<accession>A0A397Q1L3</accession>
<dbReference type="InterPro" id="IPR036412">
    <property type="entry name" value="HAD-like_sf"/>
</dbReference>
<dbReference type="InterPro" id="IPR023214">
    <property type="entry name" value="HAD_sf"/>
</dbReference>
<comment type="similarity">
    <text evidence="2">Belongs to the cation transport ATPase (P-type) (TC 3.A.3) family. Type IIA subfamily.</text>
</comment>
<feature type="transmembrane region" description="Helical" evidence="12">
    <location>
        <begin position="241"/>
        <end position="263"/>
    </location>
</feature>
<dbReference type="PANTHER" id="PTHR43294">
    <property type="entry name" value="SODIUM/POTASSIUM-TRANSPORTING ATPASE SUBUNIT ALPHA"/>
    <property type="match status" value="1"/>
</dbReference>
<dbReference type="SFLD" id="SFLDS00003">
    <property type="entry name" value="Haloacid_Dehalogenase"/>
    <property type="match status" value="1"/>
</dbReference>
<reference evidence="14 15" key="1">
    <citation type="submission" date="2018-08" db="EMBL/GenBank/DDBJ databases">
        <title>Genomic Encyclopedia of Archaeal and Bacterial Type Strains, Phase II (KMG-II): from individual species to whole genera.</title>
        <authorList>
            <person name="Goeker M."/>
        </authorList>
    </citation>
    <scope>NUCLEOTIDE SEQUENCE [LARGE SCALE GENOMIC DNA]</scope>
    <source>
        <strain evidence="14 15">DSM 5002</strain>
    </source>
</reference>
<evidence type="ECO:0000256" key="2">
    <source>
        <dbReference type="ARBA" id="ARBA00005675"/>
    </source>
</evidence>
<dbReference type="PRINTS" id="PR00120">
    <property type="entry name" value="HATPASE"/>
</dbReference>
<name>A0A397Q1L3_9HYPH</name>
<dbReference type="Pfam" id="PF00122">
    <property type="entry name" value="E1-E2_ATPase"/>
    <property type="match status" value="1"/>
</dbReference>
<sequence length="894" mass="95680">MGGAFAKSREDVVAELGVDPEAGLDSAEVRRRLRKHGRNKLAEHRRRGMWEILVDQVKSLVAALLLLAALISFGFGEIVQGIAILIALLLNVGIGFFTELRATRSMEALKRMERTEATVRRDGQQRRIEAAGIVPGDIVVLNAGDIVPADLRVLEAGNLTSDESSLTGESVPVTKSPEAVAEDTPLAERASMVFKGTAVASGSGIGVVVATGKGTELGRISELAEETAEARTPLEQRLDDLALRLIIVILVVSAAVSVIGITVGRDLYLMVETGIALVVAAIPEGLPVVASIALARGMWRLAKRNALIEQLEAVETLGSVNVICSDKTGTLTENRMALSELVVADGPVRVAQADTRGDKAELTRDGKPVDIGDSGPLRAALEVAALCNTAGIEEDDTTGDPMERALVVGTATLDVDRRELLEAMPEARRVEFDSETLMMATVHETEEGYRFAVKGAPEAVLSAAEKVLTREGARDLGDDDKKAWVDRNEKMAAEGLRALALAQKVENDKDAEPYTNLTLLGLVGLIDPPREGIREAIEACRNAGINVVMITGDHPATAVAIAREVGLVRADEEARVMKGGELRPLDEMDEEERKRVLDTHIFARVEPAQKLDLIDIHQDTGSIVAMTGDGVNDAPALKKADIGIAMGRRGTQVAREAAAMVLNDDSFATIVDAVAQGRAIFRNIRRFIIYMLSGNAGEIFAVSAVALINAPLPLLPLQILYINIISDVFPALALGVTPGGQTMNEAPRRTDEAVLTRRHWATIGGYGLLIGGSVLAVFAYALLALDMSETRAVAISFATFSLARLLHTLNMREPETPLAADPVLTNRYVWGAIAIGVALLLAALYVPYVSDALQTVDPGLNGWILIGIGSVVPLIIGQLTKLRLVRTFWRKLFG</sequence>
<dbReference type="RefSeq" id="WP_119060018.1">
    <property type="nucleotide sequence ID" value="NZ_QXDF01000001.1"/>
</dbReference>
<evidence type="ECO:0000256" key="6">
    <source>
        <dbReference type="ARBA" id="ARBA00022741"/>
    </source>
</evidence>
<keyword evidence="6" id="KW-0547">Nucleotide-binding</keyword>
<dbReference type="SUPFAM" id="SSF81665">
    <property type="entry name" value="Calcium ATPase, transmembrane domain M"/>
    <property type="match status" value="1"/>
</dbReference>
<keyword evidence="4" id="KW-0597">Phosphoprotein</keyword>
<organism evidence="14 15">
    <name type="scientific">Dichotomicrobium thermohalophilum</name>
    <dbReference type="NCBI Taxonomy" id="933063"/>
    <lineage>
        <taxon>Bacteria</taxon>
        <taxon>Pseudomonadati</taxon>
        <taxon>Pseudomonadota</taxon>
        <taxon>Alphaproteobacteria</taxon>
        <taxon>Hyphomicrobiales</taxon>
        <taxon>Hyphomicrobiaceae</taxon>
        <taxon>Dichotomicrobium</taxon>
    </lineage>
</organism>
<evidence type="ECO:0000259" key="13">
    <source>
        <dbReference type="SMART" id="SM00831"/>
    </source>
</evidence>
<dbReference type="InterPro" id="IPR059000">
    <property type="entry name" value="ATPase_P-type_domA"/>
</dbReference>
<dbReference type="SUPFAM" id="SSF56784">
    <property type="entry name" value="HAD-like"/>
    <property type="match status" value="1"/>
</dbReference>
<evidence type="ECO:0000256" key="12">
    <source>
        <dbReference type="SAM" id="Phobius"/>
    </source>
</evidence>
<dbReference type="FunFam" id="2.70.150.10:FF:000160">
    <property type="entry name" value="Sarcoplasmic/endoplasmic reticulum calcium ATPase 1"/>
    <property type="match status" value="1"/>
</dbReference>
<dbReference type="PANTHER" id="PTHR43294:SF21">
    <property type="entry name" value="CATION TRANSPORTING ATPASE"/>
    <property type="match status" value="1"/>
</dbReference>